<evidence type="ECO:0000256" key="2">
    <source>
        <dbReference type="ARBA" id="ARBA00007870"/>
    </source>
</evidence>
<organism evidence="13">
    <name type="scientific">Burkholderia pseudomallei 1710a</name>
    <dbReference type="NCBI Taxonomy" id="320371"/>
    <lineage>
        <taxon>Bacteria</taxon>
        <taxon>Pseudomonadati</taxon>
        <taxon>Pseudomonadota</taxon>
        <taxon>Betaproteobacteria</taxon>
        <taxon>Burkholderiales</taxon>
        <taxon>Burkholderiaceae</taxon>
        <taxon>Burkholderia</taxon>
        <taxon>pseudomallei group</taxon>
    </lineage>
</organism>
<keyword evidence="7 10" id="KW-0560">Oxidoreductase</keyword>
<dbReference type="GO" id="GO:0005737">
    <property type="term" value="C:cytoplasm"/>
    <property type="evidence" value="ECO:0007669"/>
    <property type="project" value="TreeGrafter"/>
</dbReference>
<evidence type="ECO:0000256" key="5">
    <source>
        <dbReference type="ARBA" id="ARBA00022655"/>
    </source>
</evidence>
<evidence type="ECO:0000256" key="6">
    <source>
        <dbReference type="ARBA" id="ARBA00022857"/>
    </source>
</evidence>
<evidence type="ECO:0000256" key="3">
    <source>
        <dbReference type="ARBA" id="ARBA00013014"/>
    </source>
</evidence>
<dbReference type="Gene3D" id="3.40.50.720">
    <property type="entry name" value="NAD(P)-binding Rossmann-like Domain"/>
    <property type="match status" value="1"/>
</dbReference>
<dbReference type="InterPro" id="IPR008927">
    <property type="entry name" value="6-PGluconate_DH-like_C_sf"/>
</dbReference>
<evidence type="ECO:0000259" key="12">
    <source>
        <dbReference type="Pfam" id="PF08546"/>
    </source>
</evidence>
<dbReference type="InterPro" id="IPR013752">
    <property type="entry name" value="KPA_reductase"/>
</dbReference>
<dbReference type="EMBL" id="CM000832">
    <property type="protein sequence ID" value="EET06872.1"/>
    <property type="molecule type" value="Genomic_DNA"/>
</dbReference>
<dbReference type="Pfam" id="PF08546">
    <property type="entry name" value="ApbA_C"/>
    <property type="match status" value="1"/>
</dbReference>
<dbReference type="SUPFAM" id="SSF48179">
    <property type="entry name" value="6-phosphogluconate dehydrogenase C-terminal domain-like"/>
    <property type="match status" value="1"/>
</dbReference>
<gene>
    <name evidence="13" type="primary">panE_1</name>
    <name evidence="13" type="ORF">BURPS1710A_1181</name>
</gene>
<comment type="pathway">
    <text evidence="1 10">Cofactor biosynthesis; (R)-pantothenate biosynthesis; (R)-pantoate from 3-methyl-2-oxobutanoate: step 2/2.</text>
</comment>
<dbReference type="InterPro" id="IPR003710">
    <property type="entry name" value="ApbA"/>
</dbReference>
<proteinExistence type="inferred from homology"/>
<dbReference type="InterPro" id="IPR036291">
    <property type="entry name" value="NAD(P)-bd_dom_sf"/>
</dbReference>
<dbReference type="Gene3D" id="1.10.1040.10">
    <property type="entry name" value="N-(1-d-carboxylethyl)-l-norvaline Dehydrogenase, domain 2"/>
    <property type="match status" value="1"/>
</dbReference>
<evidence type="ECO:0000256" key="4">
    <source>
        <dbReference type="ARBA" id="ARBA00019465"/>
    </source>
</evidence>
<dbReference type="SUPFAM" id="SSF51735">
    <property type="entry name" value="NAD(P)-binding Rossmann-fold domains"/>
    <property type="match status" value="1"/>
</dbReference>
<evidence type="ECO:0000256" key="7">
    <source>
        <dbReference type="ARBA" id="ARBA00023002"/>
    </source>
</evidence>
<dbReference type="PANTHER" id="PTHR43765">
    <property type="entry name" value="2-DEHYDROPANTOATE 2-REDUCTASE-RELATED"/>
    <property type="match status" value="1"/>
</dbReference>
<dbReference type="GO" id="GO:0015940">
    <property type="term" value="P:pantothenate biosynthetic process"/>
    <property type="evidence" value="ECO:0007669"/>
    <property type="project" value="UniProtKB-UniPathway"/>
</dbReference>
<dbReference type="EC" id="1.1.1.169" evidence="3 10"/>
<dbReference type="GO" id="GO:0008677">
    <property type="term" value="F:2-dehydropantoate 2-reductase activity"/>
    <property type="evidence" value="ECO:0007669"/>
    <property type="project" value="UniProtKB-EC"/>
</dbReference>
<dbReference type="PANTHER" id="PTHR43765:SF2">
    <property type="entry name" value="2-DEHYDROPANTOATE 2-REDUCTASE"/>
    <property type="match status" value="1"/>
</dbReference>
<dbReference type="InterPro" id="IPR013328">
    <property type="entry name" value="6PGD_dom2"/>
</dbReference>
<dbReference type="GO" id="GO:0050661">
    <property type="term" value="F:NADP binding"/>
    <property type="evidence" value="ECO:0007669"/>
    <property type="project" value="TreeGrafter"/>
</dbReference>
<evidence type="ECO:0000256" key="9">
    <source>
        <dbReference type="ARBA" id="ARBA00048793"/>
    </source>
</evidence>
<evidence type="ECO:0000313" key="13">
    <source>
        <dbReference type="EMBL" id="EET06872.1"/>
    </source>
</evidence>
<keyword evidence="5 10" id="KW-0566">Pantothenate biosynthesis</keyword>
<feature type="domain" description="Ketopantoate reductase N-terminal" evidence="11">
    <location>
        <begin position="11"/>
        <end position="160"/>
    </location>
</feature>
<comment type="catalytic activity">
    <reaction evidence="9 10">
        <text>(R)-pantoate + NADP(+) = 2-dehydropantoate + NADPH + H(+)</text>
        <dbReference type="Rhea" id="RHEA:16233"/>
        <dbReference type="ChEBI" id="CHEBI:11561"/>
        <dbReference type="ChEBI" id="CHEBI:15378"/>
        <dbReference type="ChEBI" id="CHEBI:15980"/>
        <dbReference type="ChEBI" id="CHEBI:57783"/>
        <dbReference type="ChEBI" id="CHEBI:58349"/>
        <dbReference type="EC" id="1.1.1.169"/>
    </reaction>
</comment>
<reference evidence="13" key="1">
    <citation type="submission" date="2009-05" db="EMBL/GenBank/DDBJ databases">
        <authorList>
            <person name="Harkins D.M."/>
            <person name="DeShazer D."/>
            <person name="Woods D.E."/>
            <person name="Brinkac L.M."/>
            <person name="Brown K.A."/>
            <person name="Hung G.C."/>
            <person name="Tuanyok A."/>
            <person name="Zhang B."/>
            <person name="Nierman W.C."/>
        </authorList>
    </citation>
    <scope>NUCLEOTIDE SEQUENCE [LARGE SCALE GENOMIC DNA]</scope>
    <source>
        <strain evidence="13">1710a</strain>
    </source>
</reference>
<evidence type="ECO:0000256" key="10">
    <source>
        <dbReference type="RuleBase" id="RU362068"/>
    </source>
</evidence>
<dbReference type="Pfam" id="PF02558">
    <property type="entry name" value="ApbA"/>
    <property type="match status" value="1"/>
</dbReference>
<sequence length="318" mass="33174">MATIEMTALRIAMLGAGAMGSLFGGLLAECGHDVTLVDVNAAHVDAIARDGLRLDTDRGERRVARLAALRPDGVAAHAGMPPDLVIVFTKTLHTRAALAGARALFGPRTHALTLQNGLGNVETLAEYVPLERILVGVTTWPADLAGPAHVRSHGAGWVRLMSADGAMRPIVQASAHALDRAGLNCAIDTGVWATIREKVGFNAALNTLCALTRGTVDALGAREDGPALALAIVAEVAAVARAKGVGVDECRMRENVLHAIREHRGHRPSMLQDVLAGRRTEIDAINGAVVAAAGELGVAVPHVRTLLQLVRLIDAQGG</sequence>
<feature type="domain" description="Ketopantoate reductase C-terminal" evidence="12">
    <location>
        <begin position="193"/>
        <end position="313"/>
    </location>
</feature>
<evidence type="ECO:0000256" key="1">
    <source>
        <dbReference type="ARBA" id="ARBA00004994"/>
    </source>
</evidence>
<dbReference type="AlphaFoldDB" id="A0A0E1WBG4"/>
<dbReference type="Proteomes" id="UP000001812">
    <property type="component" value="Chromosome I"/>
</dbReference>
<name>A0A0E1WBG4_BURPE</name>
<evidence type="ECO:0000259" key="11">
    <source>
        <dbReference type="Pfam" id="PF02558"/>
    </source>
</evidence>
<dbReference type="FunFam" id="1.10.1040.10:FF:000017">
    <property type="entry name" value="2-dehydropantoate 2-reductase"/>
    <property type="match status" value="1"/>
</dbReference>
<dbReference type="HOGENOM" id="CLU_031468_0_0_4"/>
<dbReference type="UniPathway" id="UPA00028">
    <property type="reaction ID" value="UER00004"/>
</dbReference>
<dbReference type="InterPro" id="IPR013332">
    <property type="entry name" value="KPR_N"/>
</dbReference>
<evidence type="ECO:0000256" key="8">
    <source>
        <dbReference type="ARBA" id="ARBA00032024"/>
    </source>
</evidence>
<protein>
    <recommendedName>
        <fullName evidence="4 10">2-dehydropantoate 2-reductase</fullName>
        <ecNumber evidence="3 10">1.1.1.169</ecNumber>
    </recommendedName>
    <alternativeName>
        <fullName evidence="8 10">Ketopantoate reductase</fullName>
    </alternativeName>
</protein>
<dbReference type="InterPro" id="IPR050838">
    <property type="entry name" value="Ketopantoate_reductase"/>
</dbReference>
<keyword evidence="6 10" id="KW-0521">NADP</keyword>
<accession>A0A0E1WBG4</accession>
<dbReference type="NCBIfam" id="TIGR00745">
    <property type="entry name" value="apbA_panE"/>
    <property type="match status" value="1"/>
</dbReference>
<comment type="similarity">
    <text evidence="2 10">Belongs to the ketopantoate reductase family.</text>
</comment>
<comment type="function">
    <text evidence="10">Catalyzes the NADPH-dependent reduction of ketopantoate into pantoic acid.</text>
</comment>